<gene>
    <name evidence="8" type="primary">LOC116298727</name>
</gene>
<dbReference type="GO" id="GO:0016020">
    <property type="term" value="C:membrane"/>
    <property type="evidence" value="ECO:0007669"/>
    <property type="project" value="UniProtKB-SubCell"/>
</dbReference>
<dbReference type="PANTHER" id="PTHR31218">
    <property type="entry name" value="WAT1-RELATED PROTEIN"/>
    <property type="match status" value="1"/>
</dbReference>
<dbReference type="InterPro" id="IPR037185">
    <property type="entry name" value="EmrE-like"/>
</dbReference>
<sequence length="352" mass="39405">MASSWCVWLALIVIQFGFGAYGVVVSKFAVKNKADPLVFSLIRDAGAFPVLLIAAVISEKRLQLPQLRELPMFALLGLTGMFGNQLLYILGVYYTNANIASIFQPAIPVWTALFAIITRIEPFPQLRKLHGWAKILGILLAAAGASTMVVDKVKSGNGKLPEGYALGYVFLIGNTLSMAVYVLLQKKFIFNKEENAWKTKPITVTAWSYLFGTICMGLASLYYVNKPEKFTHFPSEEIYPIVYAIFIASALCYLLITWCNMQISASIVTATWPLQVLFCAVLAYFVLDEHLVTLEYIGAAQIILGLFAVVWSNYEEEKERREDEVVTYEYVRIADDERGFVPELPSKSQKIN</sequence>
<evidence type="ECO:0000256" key="3">
    <source>
        <dbReference type="ARBA" id="ARBA00022989"/>
    </source>
</evidence>
<keyword evidence="7" id="KW-1185">Reference proteome</keyword>
<feature type="transmembrane region" description="Helical" evidence="5">
    <location>
        <begin position="38"/>
        <end position="58"/>
    </location>
</feature>
<evidence type="ECO:0000256" key="5">
    <source>
        <dbReference type="SAM" id="Phobius"/>
    </source>
</evidence>
<dbReference type="KEGG" id="aten:116298727"/>
<keyword evidence="3 5" id="KW-1133">Transmembrane helix</keyword>
<dbReference type="AlphaFoldDB" id="A0A6P8I736"/>
<dbReference type="Pfam" id="PF00892">
    <property type="entry name" value="EamA"/>
    <property type="match status" value="2"/>
</dbReference>
<feature type="transmembrane region" description="Helical" evidence="5">
    <location>
        <begin position="165"/>
        <end position="184"/>
    </location>
</feature>
<dbReference type="GO" id="GO:0022857">
    <property type="term" value="F:transmembrane transporter activity"/>
    <property type="evidence" value="ECO:0007669"/>
    <property type="project" value="InterPro"/>
</dbReference>
<comment type="subcellular location">
    <subcellularLocation>
        <location evidence="1">Membrane</location>
        <topology evidence="1">Multi-pass membrane protein</topology>
    </subcellularLocation>
</comment>
<feature type="transmembrane region" description="Helical" evidence="5">
    <location>
        <begin position="102"/>
        <end position="120"/>
    </location>
</feature>
<feature type="transmembrane region" description="Helical" evidence="5">
    <location>
        <begin position="293"/>
        <end position="311"/>
    </location>
</feature>
<evidence type="ECO:0000256" key="4">
    <source>
        <dbReference type="ARBA" id="ARBA00023136"/>
    </source>
</evidence>
<dbReference type="InterPro" id="IPR000620">
    <property type="entry name" value="EamA_dom"/>
</dbReference>
<reference evidence="8" key="1">
    <citation type="submission" date="2025-08" db="UniProtKB">
        <authorList>
            <consortium name="RefSeq"/>
        </authorList>
    </citation>
    <scope>IDENTIFICATION</scope>
    <source>
        <tissue evidence="8">Tentacle</tissue>
    </source>
</reference>
<organism evidence="7 8">
    <name type="scientific">Actinia tenebrosa</name>
    <name type="common">Australian red waratah sea anemone</name>
    <dbReference type="NCBI Taxonomy" id="6105"/>
    <lineage>
        <taxon>Eukaryota</taxon>
        <taxon>Metazoa</taxon>
        <taxon>Cnidaria</taxon>
        <taxon>Anthozoa</taxon>
        <taxon>Hexacorallia</taxon>
        <taxon>Actiniaria</taxon>
        <taxon>Actiniidae</taxon>
        <taxon>Actinia</taxon>
    </lineage>
</organism>
<keyword evidence="2 5" id="KW-0812">Transmembrane</keyword>
<evidence type="ECO:0000256" key="2">
    <source>
        <dbReference type="ARBA" id="ARBA00022692"/>
    </source>
</evidence>
<dbReference type="Gene3D" id="1.10.3730.20">
    <property type="match status" value="1"/>
</dbReference>
<dbReference type="OrthoDB" id="1728340at2759"/>
<name>A0A6P8I736_ACTTE</name>
<evidence type="ECO:0000256" key="1">
    <source>
        <dbReference type="ARBA" id="ARBA00004141"/>
    </source>
</evidence>
<proteinExistence type="predicted"/>
<dbReference type="InParanoid" id="A0A6P8I736"/>
<dbReference type="SUPFAM" id="SSF103481">
    <property type="entry name" value="Multidrug resistance efflux transporter EmrE"/>
    <property type="match status" value="2"/>
</dbReference>
<feature type="domain" description="EamA" evidence="6">
    <location>
        <begin position="166"/>
        <end position="310"/>
    </location>
</feature>
<keyword evidence="4 5" id="KW-0472">Membrane</keyword>
<protein>
    <submittedName>
        <fullName evidence="8">WAT1-related protein At3g45870-like</fullName>
    </submittedName>
</protein>
<feature type="transmembrane region" description="Helical" evidence="5">
    <location>
        <begin position="132"/>
        <end position="150"/>
    </location>
</feature>
<accession>A0A6P8I736</accession>
<evidence type="ECO:0000313" key="8">
    <source>
        <dbReference type="RefSeq" id="XP_031563126.1"/>
    </source>
</evidence>
<dbReference type="InterPro" id="IPR030184">
    <property type="entry name" value="WAT1-related"/>
</dbReference>
<evidence type="ECO:0000259" key="6">
    <source>
        <dbReference type="Pfam" id="PF00892"/>
    </source>
</evidence>
<feature type="transmembrane region" description="Helical" evidence="5">
    <location>
        <begin position="204"/>
        <end position="223"/>
    </location>
</feature>
<dbReference type="RefSeq" id="XP_031563126.1">
    <property type="nucleotide sequence ID" value="XM_031707266.1"/>
</dbReference>
<dbReference type="Proteomes" id="UP000515163">
    <property type="component" value="Unplaced"/>
</dbReference>
<feature type="domain" description="EamA" evidence="6">
    <location>
        <begin position="11"/>
        <end position="145"/>
    </location>
</feature>
<feature type="transmembrane region" description="Helical" evidence="5">
    <location>
        <begin position="263"/>
        <end position="287"/>
    </location>
</feature>
<dbReference type="GeneID" id="116298727"/>
<feature type="transmembrane region" description="Helical" evidence="5">
    <location>
        <begin position="70"/>
        <end position="90"/>
    </location>
</feature>
<feature type="transmembrane region" description="Helical" evidence="5">
    <location>
        <begin position="238"/>
        <end position="256"/>
    </location>
</feature>
<evidence type="ECO:0000313" key="7">
    <source>
        <dbReference type="Proteomes" id="UP000515163"/>
    </source>
</evidence>